<feature type="region of interest" description="Disordered" evidence="1">
    <location>
        <begin position="119"/>
        <end position="242"/>
    </location>
</feature>
<feature type="compositionally biased region" description="Low complexity" evidence="1">
    <location>
        <begin position="168"/>
        <end position="181"/>
    </location>
</feature>
<dbReference type="Proteomes" id="UP000075901">
    <property type="component" value="Unassembled WGS sequence"/>
</dbReference>
<dbReference type="AlphaFoldDB" id="A0A182T9I3"/>
<organism evidence="2 3">
    <name type="scientific">Anopheles maculatus</name>
    <dbReference type="NCBI Taxonomy" id="74869"/>
    <lineage>
        <taxon>Eukaryota</taxon>
        <taxon>Metazoa</taxon>
        <taxon>Ecdysozoa</taxon>
        <taxon>Arthropoda</taxon>
        <taxon>Hexapoda</taxon>
        <taxon>Insecta</taxon>
        <taxon>Pterygota</taxon>
        <taxon>Neoptera</taxon>
        <taxon>Endopterygota</taxon>
        <taxon>Diptera</taxon>
        <taxon>Nematocera</taxon>
        <taxon>Culicoidea</taxon>
        <taxon>Culicidae</taxon>
        <taxon>Anophelinae</taxon>
        <taxon>Anopheles</taxon>
        <taxon>Anopheles maculatus group</taxon>
    </lineage>
</organism>
<feature type="region of interest" description="Disordered" evidence="1">
    <location>
        <begin position="454"/>
        <end position="473"/>
    </location>
</feature>
<name>A0A182T9I3_9DIPT</name>
<feature type="compositionally biased region" description="Basic residues" evidence="1">
    <location>
        <begin position="219"/>
        <end position="228"/>
    </location>
</feature>
<dbReference type="EnsemblMetazoa" id="AMAM022364-RA">
    <property type="protein sequence ID" value="AMAM022364-PA"/>
    <property type="gene ID" value="AMAM022364"/>
</dbReference>
<feature type="compositionally biased region" description="Polar residues" evidence="1">
    <location>
        <begin position="464"/>
        <end position="473"/>
    </location>
</feature>
<feature type="compositionally biased region" description="Basic and acidic residues" evidence="1">
    <location>
        <begin position="209"/>
        <end position="218"/>
    </location>
</feature>
<proteinExistence type="predicted"/>
<reference evidence="2" key="2">
    <citation type="submission" date="2020-05" db="UniProtKB">
        <authorList>
            <consortium name="EnsemblMetazoa"/>
        </authorList>
    </citation>
    <scope>IDENTIFICATION</scope>
    <source>
        <strain evidence="2">maculatus3</strain>
    </source>
</reference>
<feature type="compositionally biased region" description="Basic and acidic residues" evidence="1">
    <location>
        <begin position="131"/>
        <end position="149"/>
    </location>
</feature>
<sequence length="1028" mass="111908">MNQTAQRMSSSSSTGKLQTCESLTAMDILDSIQKSNEMHMCNAYDESTYIEMTKGALGKSVFATAEDLRGTTYEMIMVPESSRSLAGKDEFGVNRVTADSEPLYMELSQLHSSIKTLTKKDSKGGLNSGSGKKDEKLDVKSVETKKKQNLESAAELGGEKTNTMGRMKNAVTSSSSGTSNVNKKKKKDKNWPDIVMQSSKSDSESESDSPDKLNDECKRIKKKLHGKEKKISSHTADLQSKTMARSRFSLSDTFRPASYYLGASGSTTTPFSHGNSAGESSFDILLDSSDSDIVSPPPIPITSLPLDEPDGGCVDDGRMLLGTVDMQRYANREKFRSSEAIDLIKNHHHAQEKRQSVQSLITGTSSGGQSLAGSMNLSYGMRRESGSISSNRSSLRSSSQGLFTVGNSGAVGKQTRDSLGGHDRCYDGVSHASSEYELLVRGDACASGSRLGSAMESARKDNSSARSSITLSETSGSIEWRSRSCMDVSVRNKRRPISGSSINCPIEMALDGIDGSAEMAGIETDSNRCNRYLSQANIEQGQAAIAESNTGELNSNSSNFSQNGHDNSIYYENVELTGSNVSELTLRNLAGPILSPLREKNLSLHDARCQSEYLSTVLEGNSLDVENASLSSAMDPDQQSSCTIRYDYDRSNQCNRTITPIDVGLHSVATETIHSRNNSTLSSDVAPYYYSDLQAARTREEESIQYQHGNESAQTSPSASFAGGDTLNNQRDPGALRKHTTGSIFHIHNPLNTLKTANLLLHASANEKHAEIDRKNIYESDRIGQKDVNKTIAASLAAGGGGKIVGLPAEDTLWRDNLRRVSHIHAKSMDNLDHLGTIRSAPSAALLAKTINQQHQQEQRDMLQERFCDGQQVEINSEEVVNRKPTVKIHRKDVTYVNEHQTNLPVSKAALGEPISMGTLKKSILRTPTANSSSETQSRLTRAVLCHEGSERGDGCNGDDDDVYVQLASNVSSSGTIVRDGRWSSSSGRESDAVYEVLRDEINRYDINRETIRQWDLMSSGLVNSSST</sequence>
<feature type="compositionally biased region" description="Low complexity" evidence="1">
    <location>
        <begin position="386"/>
        <end position="399"/>
    </location>
</feature>
<reference evidence="3" key="1">
    <citation type="submission" date="2013-09" db="EMBL/GenBank/DDBJ databases">
        <title>The Genome Sequence of Anopheles maculatus species B.</title>
        <authorList>
            <consortium name="The Broad Institute Genomics Platform"/>
            <person name="Neafsey D.E."/>
            <person name="Besansky N."/>
            <person name="Howell P."/>
            <person name="Walton C."/>
            <person name="Young S.K."/>
            <person name="Zeng Q."/>
            <person name="Gargeya S."/>
            <person name="Fitzgerald M."/>
            <person name="Haas B."/>
            <person name="Abouelleil A."/>
            <person name="Allen A.W."/>
            <person name="Alvarado L."/>
            <person name="Arachchi H.M."/>
            <person name="Berlin A.M."/>
            <person name="Chapman S.B."/>
            <person name="Gainer-Dewar J."/>
            <person name="Goldberg J."/>
            <person name="Griggs A."/>
            <person name="Gujja S."/>
            <person name="Hansen M."/>
            <person name="Howarth C."/>
            <person name="Imamovic A."/>
            <person name="Ireland A."/>
            <person name="Larimer J."/>
            <person name="McCowan C."/>
            <person name="Murphy C."/>
            <person name="Pearson M."/>
            <person name="Poon T.W."/>
            <person name="Priest M."/>
            <person name="Roberts A."/>
            <person name="Saif S."/>
            <person name="Shea T."/>
            <person name="Sisk P."/>
            <person name="Sykes S."/>
            <person name="Wortman J."/>
            <person name="Nusbaum C."/>
            <person name="Birren B."/>
        </authorList>
    </citation>
    <scope>NUCLEOTIDE SEQUENCE [LARGE SCALE GENOMIC DNA]</scope>
    <source>
        <strain evidence="3">maculatus3</strain>
    </source>
</reference>
<evidence type="ECO:0000256" key="1">
    <source>
        <dbReference type="SAM" id="MobiDB-lite"/>
    </source>
</evidence>
<feature type="compositionally biased region" description="Polar residues" evidence="1">
    <location>
        <begin position="704"/>
        <end position="719"/>
    </location>
</feature>
<accession>A0A182T9I3</accession>
<feature type="region of interest" description="Disordered" evidence="1">
    <location>
        <begin position="349"/>
        <end position="422"/>
    </location>
</feature>
<feature type="compositionally biased region" description="Polar residues" evidence="1">
    <location>
        <begin position="233"/>
        <end position="242"/>
    </location>
</feature>
<evidence type="ECO:0000313" key="3">
    <source>
        <dbReference type="Proteomes" id="UP000075901"/>
    </source>
</evidence>
<dbReference type="VEuPathDB" id="VectorBase:AMAM022364"/>
<feature type="compositionally biased region" description="Polar residues" evidence="1">
    <location>
        <begin position="356"/>
        <end position="377"/>
    </location>
</feature>
<protein>
    <submittedName>
        <fullName evidence="2">Uncharacterized protein</fullName>
    </submittedName>
</protein>
<evidence type="ECO:0000313" key="2">
    <source>
        <dbReference type="EnsemblMetazoa" id="AMAM022364-PA"/>
    </source>
</evidence>
<feature type="region of interest" description="Disordered" evidence="1">
    <location>
        <begin position="699"/>
        <end position="737"/>
    </location>
</feature>
<keyword evidence="3" id="KW-1185">Reference proteome</keyword>